<dbReference type="AlphaFoldDB" id="A0A7S0EFU6"/>
<keyword evidence="1" id="KW-0732">Signal</keyword>
<reference evidence="2" key="1">
    <citation type="submission" date="2021-01" db="EMBL/GenBank/DDBJ databases">
        <authorList>
            <person name="Corre E."/>
            <person name="Pelletier E."/>
            <person name="Niang G."/>
            <person name="Scheremetjew M."/>
            <person name="Finn R."/>
            <person name="Kale V."/>
            <person name="Holt S."/>
            <person name="Cochrane G."/>
            <person name="Meng A."/>
            <person name="Brown T."/>
            <person name="Cohen L."/>
        </authorList>
    </citation>
    <scope>NUCLEOTIDE SEQUENCE</scope>
    <source>
        <strain evidence="2">CCMP1374</strain>
    </source>
</reference>
<dbReference type="GO" id="GO:0003830">
    <property type="term" value="F:beta-1,4-mannosylglycoprotein 4-beta-N-acetylglucosaminyltransferase activity"/>
    <property type="evidence" value="ECO:0007669"/>
    <property type="project" value="InterPro"/>
</dbReference>
<dbReference type="Pfam" id="PF04724">
    <property type="entry name" value="Glyco_transf_17"/>
    <property type="match status" value="1"/>
</dbReference>
<gene>
    <name evidence="2" type="ORF">PANT1444_LOCUS6869</name>
</gene>
<feature type="signal peptide" evidence="1">
    <location>
        <begin position="1"/>
        <end position="18"/>
    </location>
</feature>
<proteinExistence type="predicted"/>
<protein>
    <submittedName>
        <fullName evidence="2">Uncharacterized protein</fullName>
    </submittedName>
</protein>
<organism evidence="2">
    <name type="scientific">Phaeocystis antarctica</name>
    <dbReference type="NCBI Taxonomy" id="33657"/>
    <lineage>
        <taxon>Eukaryota</taxon>
        <taxon>Haptista</taxon>
        <taxon>Haptophyta</taxon>
        <taxon>Prymnesiophyceae</taxon>
        <taxon>Phaeocystales</taxon>
        <taxon>Phaeocystaceae</taxon>
        <taxon>Phaeocystis</taxon>
    </lineage>
</organism>
<dbReference type="GO" id="GO:0006044">
    <property type="term" value="P:N-acetylglucosamine metabolic process"/>
    <property type="evidence" value="ECO:0007669"/>
    <property type="project" value="TreeGrafter"/>
</dbReference>
<accession>A0A7S0EFU6</accession>
<dbReference type="EMBL" id="HBEP01012196">
    <property type="protein sequence ID" value="CAD8480984.1"/>
    <property type="molecule type" value="Transcribed_RNA"/>
</dbReference>
<evidence type="ECO:0000313" key="2">
    <source>
        <dbReference type="EMBL" id="CAD8480984.1"/>
    </source>
</evidence>
<sequence>MRANNVVVVLACCRTAIAIPPPGALALVDMFTANDEIDMLRFRLRLHQPLVLRTIVLESNISHSGLPKPLHVRNALTADEIERFNVRLIQVPFTHEQLRRASCTNSVAGKCAWVLEMAQRRFVNRLMQEQIEEINRTRGLDNVLFHMSDLDELLDLEIVEDAARVGQIERCVCPLLRVYVYGEHCPSHYPDWSRSVLFRASSGWFEDMVHSKTLEGFQLRRLAGKGCSVLRRWSGWHFGYFMSSDKILRKF</sequence>
<evidence type="ECO:0000256" key="1">
    <source>
        <dbReference type="SAM" id="SignalP"/>
    </source>
</evidence>
<name>A0A7S0EFU6_9EUKA</name>
<dbReference type="PANTHER" id="PTHR12224:SF0">
    <property type="entry name" value="BETA-1,4-MANNOSYL-GLYCOPROTEIN 4-BETA-N-ACETYLGLUCOSAMINYLTRANSFERASE"/>
    <property type="match status" value="1"/>
</dbReference>
<dbReference type="GO" id="GO:0016020">
    <property type="term" value="C:membrane"/>
    <property type="evidence" value="ECO:0007669"/>
    <property type="project" value="InterPro"/>
</dbReference>
<dbReference type="InterPro" id="IPR006813">
    <property type="entry name" value="Glyco_trans_17"/>
</dbReference>
<feature type="chain" id="PRO_5031001870" evidence="1">
    <location>
        <begin position="19"/>
        <end position="251"/>
    </location>
</feature>
<dbReference type="PANTHER" id="PTHR12224">
    <property type="entry name" value="BETA-1,4-MANNOSYL-GLYCOPROTEIN BETA-1,4-N-ACETYLGLUCOSAMINYL-TRANSFERASE"/>
    <property type="match status" value="1"/>
</dbReference>